<dbReference type="GO" id="GO:0005737">
    <property type="term" value="C:cytoplasm"/>
    <property type="evidence" value="ECO:0007669"/>
    <property type="project" value="UniProtKB-SubCell"/>
</dbReference>
<dbReference type="Proteomes" id="UP000243542">
    <property type="component" value="Unassembled WGS sequence"/>
</dbReference>
<dbReference type="Gene3D" id="3.40.50.2020">
    <property type="match status" value="1"/>
</dbReference>
<comment type="pathway">
    <text evidence="8">Purine metabolism.</text>
</comment>
<evidence type="ECO:0000256" key="1">
    <source>
        <dbReference type="ARBA" id="ARBA00004496"/>
    </source>
</evidence>
<dbReference type="InterPro" id="IPR029057">
    <property type="entry name" value="PRTase-like"/>
</dbReference>
<protein>
    <submittedName>
        <fullName evidence="10">Adenine phosphoribosyltransferase</fullName>
    </submittedName>
</protein>
<organism evidence="10 11">
    <name type="scientific">Amycolatopsis sulphurea</name>
    <dbReference type="NCBI Taxonomy" id="76022"/>
    <lineage>
        <taxon>Bacteria</taxon>
        <taxon>Bacillati</taxon>
        <taxon>Actinomycetota</taxon>
        <taxon>Actinomycetes</taxon>
        <taxon>Pseudonocardiales</taxon>
        <taxon>Pseudonocardiaceae</taxon>
        <taxon>Amycolatopsis</taxon>
    </lineage>
</organism>
<dbReference type="EMBL" id="PDJK01000002">
    <property type="protein sequence ID" value="PFG50298.1"/>
    <property type="molecule type" value="Genomic_DNA"/>
</dbReference>
<evidence type="ECO:0000313" key="10">
    <source>
        <dbReference type="EMBL" id="PFG50298.1"/>
    </source>
</evidence>
<dbReference type="SUPFAM" id="SSF53271">
    <property type="entry name" value="PRTase-like"/>
    <property type="match status" value="1"/>
</dbReference>
<dbReference type="GO" id="GO:0003999">
    <property type="term" value="F:adenine phosphoribosyltransferase activity"/>
    <property type="evidence" value="ECO:0007669"/>
    <property type="project" value="TreeGrafter"/>
</dbReference>
<evidence type="ECO:0000256" key="5">
    <source>
        <dbReference type="ARBA" id="ARBA00022676"/>
    </source>
</evidence>
<keyword evidence="11" id="KW-1185">Reference proteome</keyword>
<dbReference type="InterPro" id="IPR000836">
    <property type="entry name" value="PRTase_dom"/>
</dbReference>
<keyword evidence="6 10" id="KW-0808">Transferase</keyword>
<sequence>MRTSTVADRIREATVVLGDRMDDGRYPDPASWWRVPGLLADLGPALAELFADEQPDVVLGPESRGCLLGPLVAVALGAGFVELRKNRRPVSDSDPWRHRTSAPDYRDRHLTLGFRRRLVSGGNRVLLVDDWIETGGQASAARSLVAEAGATWLGTAVIVDGLRSNEPRRRLGVRSLLHVRDL</sequence>
<accession>A0A2A9FGL7</accession>
<evidence type="ECO:0000256" key="2">
    <source>
        <dbReference type="ARBA" id="ARBA00008391"/>
    </source>
</evidence>
<comment type="subunit">
    <text evidence="3">Homodimer.</text>
</comment>
<feature type="domain" description="Phosphoribosyltransferase" evidence="9">
    <location>
        <begin position="40"/>
        <end position="170"/>
    </location>
</feature>
<dbReference type="CDD" id="cd06223">
    <property type="entry name" value="PRTases_typeI"/>
    <property type="match status" value="1"/>
</dbReference>
<evidence type="ECO:0000313" key="11">
    <source>
        <dbReference type="Proteomes" id="UP000243542"/>
    </source>
</evidence>
<dbReference type="Pfam" id="PF00156">
    <property type="entry name" value="Pribosyltran"/>
    <property type="match status" value="1"/>
</dbReference>
<evidence type="ECO:0000259" key="9">
    <source>
        <dbReference type="Pfam" id="PF00156"/>
    </source>
</evidence>
<comment type="caution">
    <text evidence="10">The sequence shown here is derived from an EMBL/GenBank/DDBJ whole genome shotgun (WGS) entry which is preliminary data.</text>
</comment>
<keyword evidence="7" id="KW-0660">Purine salvage</keyword>
<comment type="similarity">
    <text evidence="2">Belongs to the purine/pyrimidine phosphoribosyltransferase family.</text>
</comment>
<evidence type="ECO:0000256" key="7">
    <source>
        <dbReference type="ARBA" id="ARBA00022726"/>
    </source>
</evidence>
<name>A0A2A9FGL7_9PSEU</name>
<dbReference type="PANTHER" id="PTHR11776">
    <property type="entry name" value="ADENINE PHOSPHORIBOSYLTRANSFERASE"/>
    <property type="match status" value="1"/>
</dbReference>
<evidence type="ECO:0000256" key="3">
    <source>
        <dbReference type="ARBA" id="ARBA00011738"/>
    </source>
</evidence>
<dbReference type="InterPro" id="IPR050120">
    <property type="entry name" value="Adenine_PRTase"/>
</dbReference>
<evidence type="ECO:0000256" key="8">
    <source>
        <dbReference type="ARBA" id="ARBA00025704"/>
    </source>
</evidence>
<dbReference type="GO" id="GO:0006166">
    <property type="term" value="P:purine ribonucleoside salvage"/>
    <property type="evidence" value="ECO:0007669"/>
    <property type="project" value="UniProtKB-KW"/>
</dbReference>
<proteinExistence type="inferred from homology"/>
<evidence type="ECO:0000256" key="4">
    <source>
        <dbReference type="ARBA" id="ARBA00022490"/>
    </source>
</evidence>
<keyword evidence="4" id="KW-0963">Cytoplasm</keyword>
<evidence type="ECO:0000256" key="6">
    <source>
        <dbReference type="ARBA" id="ARBA00022679"/>
    </source>
</evidence>
<dbReference type="PANTHER" id="PTHR11776:SF7">
    <property type="entry name" value="PHOSPHORIBOSYLTRANSFERASE DOMAIN-CONTAINING PROTEIN"/>
    <property type="match status" value="1"/>
</dbReference>
<comment type="subcellular location">
    <subcellularLocation>
        <location evidence="1">Cytoplasm</location>
    </subcellularLocation>
</comment>
<keyword evidence="5 10" id="KW-0328">Glycosyltransferase</keyword>
<dbReference type="AlphaFoldDB" id="A0A2A9FGL7"/>
<dbReference type="RefSeq" id="WP_098514051.1">
    <property type="nucleotide sequence ID" value="NZ_JBIAKZ010000003.1"/>
</dbReference>
<gene>
    <name evidence="10" type="ORF">ATK36_5520</name>
</gene>
<reference evidence="10 11" key="1">
    <citation type="submission" date="2017-10" db="EMBL/GenBank/DDBJ databases">
        <title>Sequencing the genomes of 1000 actinobacteria strains.</title>
        <authorList>
            <person name="Klenk H.-P."/>
        </authorList>
    </citation>
    <scope>NUCLEOTIDE SEQUENCE [LARGE SCALE GENOMIC DNA]</scope>
    <source>
        <strain evidence="10 11">DSM 46092</strain>
    </source>
</reference>